<dbReference type="Proteomes" id="UP000238479">
    <property type="component" value="Chromosome 3"/>
</dbReference>
<dbReference type="EMBL" id="PDCK01000041">
    <property type="protein sequence ID" value="PRQ44670.1"/>
    <property type="molecule type" value="Genomic_DNA"/>
</dbReference>
<keyword evidence="2" id="KW-1185">Reference proteome</keyword>
<name>A0A2P6RE18_ROSCH</name>
<gene>
    <name evidence="1" type="ORF">RchiOBHm_Chr3g0481791</name>
</gene>
<dbReference type="Gramene" id="PRQ44670">
    <property type="protein sequence ID" value="PRQ44670"/>
    <property type="gene ID" value="RchiOBHm_Chr3g0481791"/>
</dbReference>
<dbReference type="GO" id="GO:0004674">
    <property type="term" value="F:protein serine/threonine kinase activity"/>
    <property type="evidence" value="ECO:0007669"/>
    <property type="project" value="UniProtKB-KW"/>
</dbReference>
<keyword evidence="1" id="KW-0723">Serine/threonine-protein kinase</keyword>
<sequence>MHDDGTERPSMNDVVRRLEIALDLQPSAQGNENCTERIGETETSISEQSCATNNSIVCISGIIFSEVNNPSGR</sequence>
<dbReference type="EC" id="2.7.11.1" evidence="1"/>
<keyword evidence="1" id="KW-0418">Kinase</keyword>
<proteinExistence type="predicted"/>
<protein>
    <submittedName>
        <fullName evidence="1">Putative non-specific serine/threonine protein kinase</fullName>
        <ecNumber evidence="1">2.7.11.1</ecNumber>
    </submittedName>
</protein>
<organism evidence="1 2">
    <name type="scientific">Rosa chinensis</name>
    <name type="common">China rose</name>
    <dbReference type="NCBI Taxonomy" id="74649"/>
    <lineage>
        <taxon>Eukaryota</taxon>
        <taxon>Viridiplantae</taxon>
        <taxon>Streptophyta</taxon>
        <taxon>Embryophyta</taxon>
        <taxon>Tracheophyta</taxon>
        <taxon>Spermatophyta</taxon>
        <taxon>Magnoliopsida</taxon>
        <taxon>eudicotyledons</taxon>
        <taxon>Gunneridae</taxon>
        <taxon>Pentapetalae</taxon>
        <taxon>rosids</taxon>
        <taxon>fabids</taxon>
        <taxon>Rosales</taxon>
        <taxon>Rosaceae</taxon>
        <taxon>Rosoideae</taxon>
        <taxon>Rosoideae incertae sedis</taxon>
        <taxon>Rosa</taxon>
    </lineage>
</organism>
<dbReference type="OMA" id="NCTERIG"/>
<comment type="caution">
    <text evidence="1">The sequence shown here is derived from an EMBL/GenBank/DDBJ whole genome shotgun (WGS) entry which is preliminary data.</text>
</comment>
<reference evidence="1 2" key="1">
    <citation type="journal article" date="2018" name="Nat. Genet.">
        <title>The Rosa genome provides new insights in the design of modern roses.</title>
        <authorList>
            <person name="Bendahmane M."/>
        </authorList>
    </citation>
    <scope>NUCLEOTIDE SEQUENCE [LARGE SCALE GENOMIC DNA]</scope>
    <source>
        <strain evidence="2">cv. Old Blush</strain>
    </source>
</reference>
<evidence type="ECO:0000313" key="2">
    <source>
        <dbReference type="Proteomes" id="UP000238479"/>
    </source>
</evidence>
<evidence type="ECO:0000313" key="1">
    <source>
        <dbReference type="EMBL" id="PRQ44670.1"/>
    </source>
</evidence>
<dbReference type="AlphaFoldDB" id="A0A2P6RE18"/>
<keyword evidence="1" id="KW-0808">Transferase</keyword>
<accession>A0A2P6RE18</accession>